<dbReference type="AlphaFoldDB" id="A0A1M6DYI5"/>
<proteinExistence type="predicted"/>
<evidence type="ECO:0000313" key="8">
    <source>
        <dbReference type="EMBL" id="SHI78324.1"/>
    </source>
</evidence>
<dbReference type="GO" id="GO:0044341">
    <property type="term" value="P:sodium-dependent phosphate transport"/>
    <property type="evidence" value="ECO:0007669"/>
    <property type="project" value="InterPro"/>
</dbReference>
<keyword evidence="2" id="KW-1003">Cell membrane</keyword>
<evidence type="ECO:0000259" key="7">
    <source>
        <dbReference type="Pfam" id="PF01895"/>
    </source>
</evidence>
<feature type="transmembrane region" description="Helical" evidence="6">
    <location>
        <begin position="171"/>
        <end position="190"/>
    </location>
</feature>
<dbReference type="InterPro" id="IPR026022">
    <property type="entry name" value="PhoU_dom"/>
</dbReference>
<dbReference type="InterPro" id="IPR038078">
    <property type="entry name" value="PhoU-like_sf"/>
</dbReference>
<keyword evidence="4 6" id="KW-1133">Transmembrane helix</keyword>
<keyword evidence="9" id="KW-1185">Reference proteome</keyword>
<organism evidence="8 9">
    <name type="scientific">Malonomonas rubra DSM 5091</name>
    <dbReference type="NCBI Taxonomy" id="1122189"/>
    <lineage>
        <taxon>Bacteria</taxon>
        <taxon>Pseudomonadati</taxon>
        <taxon>Thermodesulfobacteriota</taxon>
        <taxon>Desulfuromonadia</taxon>
        <taxon>Desulfuromonadales</taxon>
        <taxon>Geopsychrobacteraceae</taxon>
        <taxon>Malonomonas</taxon>
    </lineage>
</organism>
<keyword evidence="5 6" id="KW-0472">Membrane</keyword>
<name>A0A1M6DYI5_MALRU</name>
<dbReference type="RefSeq" id="WP_072905948.1">
    <property type="nucleotide sequence ID" value="NZ_FQZT01000002.1"/>
</dbReference>
<evidence type="ECO:0000256" key="5">
    <source>
        <dbReference type="ARBA" id="ARBA00023136"/>
    </source>
</evidence>
<dbReference type="GO" id="GO:0005886">
    <property type="term" value="C:plasma membrane"/>
    <property type="evidence" value="ECO:0007669"/>
    <property type="project" value="UniProtKB-SubCell"/>
</dbReference>
<dbReference type="NCBIfam" id="TIGR00704">
    <property type="entry name" value="NaPi_cotrn_rel"/>
    <property type="match status" value="1"/>
</dbReference>
<dbReference type="EMBL" id="FQZT01000002">
    <property type="protein sequence ID" value="SHI78324.1"/>
    <property type="molecule type" value="Genomic_DNA"/>
</dbReference>
<feature type="transmembrane region" description="Helical" evidence="6">
    <location>
        <begin position="87"/>
        <end position="117"/>
    </location>
</feature>
<dbReference type="STRING" id="1122189.SAMN02745165_00861"/>
<dbReference type="PANTHER" id="PTHR10010:SF46">
    <property type="entry name" value="SODIUM-DEPENDENT PHOSPHATE TRANSPORT PROTEIN 2B"/>
    <property type="match status" value="1"/>
</dbReference>
<dbReference type="InterPro" id="IPR003841">
    <property type="entry name" value="Na/Pi_transpt"/>
</dbReference>
<keyword evidence="3 6" id="KW-0812">Transmembrane</keyword>
<dbReference type="GO" id="GO:0005436">
    <property type="term" value="F:sodium:phosphate symporter activity"/>
    <property type="evidence" value="ECO:0007669"/>
    <property type="project" value="InterPro"/>
</dbReference>
<evidence type="ECO:0000256" key="2">
    <source>
        <dbReference type="ARBA" id="ARBA00022475"/>
    </source>
</evidence>
<feature type="transmembrane region" description="Helical" evidence="6">
    <location>
        <begin position="247"/>
        <end position="266"/>
    </location>
</feature>
<dbReference type="PANTHER" id="PTHR10010">
    <property type="entry name" value="SOLUTE CARRIER FAMILY 34 SODIUM PHOSPHATE , MEMBER 2-RELATED"/>
    <property type="match status" value="1"/>
</dbReference>
<gene>
    <name evidence="8" type="ORF">SAMN02745165_00861</name>
</gene>
<dbReference type="Gene3D" id="1.20.58.220">
    <property type="entry name" value="Phosphate transport system protein phou homolog 2, domain 2"/>
    <property type="match status" value="1"/>
</dbReference>
<sequence>MRIILPARVSPLLFCLAAVLLLPLFAWAVPVGSPSMAWGEMGMGVFGGLALFLLGMEQMTDALKAAAGARMQKILGHLTANRFKGAFVGAMVTAVIQSSSVTTVLLVGFVSAGLMTLSQSVGVIMGANIGSTITAQIVAFKVTKLALGFIAVGFTLLFLARQDKFKQYGGVLLGLGLVFFGMNVMSESMYSLRSYQPFLDLMVRMETPLLGILVGCLFTALVQSSAATTGIVIVMASQGFVTLPAGIAMALGANIGTCFTACLASLGKPRPALRAAAVHVVFNVLGVLIWVAFIDQLAEWTRSISPAWEHFNGVARLAAETPRQIANANTLFNVANTLLFIGFTPWLAKLVTWALPDKECLDERVIIKPKFLDDDLLDTPSMALSLVRMEIGHLGRQVQLMLVQSRLGLEERNEQIFAEVEKADDAADILHSEIVAYLSRVGKRELSKEQAEEFYQLSQIADNLESIGDVLESDLSVLGRKMIKQQMQPSETMLMILSTLHEWIYRALEAAVKAAVEKDQVAAQEVVAMRSEINQQIEAALQRQVSSLAQSSAERLATLQMEFELIDKLKRIYTLTKRISRIVLPKDV</sequence>
<dbReference type="NCBIfam" id="NF037997">
    <property type="entry name" value="Na_Pi_symport"/>
    <property type="match status" value="1"/>
</dbReference>
<evidence type="ECO:0000256" key="3">
    <source>
        <dbReference type="ARBA" id="ARBA00022692"/>
    </source>
</evidence>
<feature type="domain" description="PhoU" evidence="7">
    <location>
        <begin position="393"/>
        <end position="470"/>
    </location>
</feature>
<feature type="transmembrane region" description="Helical" evidence="6">
    <location>
        <begin position="137"/>
        <end position="159"/>
    </location>
</feature>
<evidence type="ECO:0000313" key="9">
    <source>
        <dbReference type="Proteomes" id="UP000184171"/>
    </source>
</evidence>
<dbReference type="Proteomes" id="UP000184171">
    <property type="component" value="Unassembled WGS sequence"/>
</dbReference>
<accession>A0A1M6DYI5</accession>
<evidence type="ECO:0000256" key="4">
    <source>
        <dbReference type="ARBA" id="ARBA00022989"/>
    </source>
</evidence>
<dbReference type="Pfam" id="PF02690">
    <property type="entry name" value="Na_Pi_cotrans"/>
    <property type="match status" value="2"/>
</dbReference>
<reference evidence="8 9" key="1">
    <citation type="submission" date="2016-11" db="EMBL/GenBank/DDBJ databases">
        <authorList>
            <person name="Jaros S."/>
            <person name="Januszkiewicz K."/>
            <person name="Wedrychowicz H."/>
        </authorList>
    </citation>
    <scope>NUCLEOTIDE SEQUENCE [LARGE SCALE GENOMIC DNA]</scope>
    <source>
        <strain evidence="8 9">DSM 5091</strain>
    </source>
</reference>
<protein>
    <submittedName>
        <fullName evidence="8">Phosphate:Na+ symporter</fullName>
    </submittedName>
</protein>
<feature type="transmembrane region" description="Helical" evidence="6">
    <location>
        <begin position="272"/>
        <end position="293"/>
    </location>
</feature>
<evidence type="ECO:0000256" key="1">
    <source>
        <dbReference type="ARBA" id="ARBA00004651"/>
    </source>
</evidence>
<feature type="transmembrane region" description="Helical" evidence="6">
    <location>
        <begin position="210"/>
        <end position="235"/>
    </location>
</feature>
<dbReference type="SUPFAM" id="SSF109755">
    <property type="entry name" value="PhoU-like"/>
    <property type="match status" value="1"/>
</dbReference>
<dbReference type="Pfam" id="PF01895">
    <property type="entry name" value="PhoU"/>
    <property type="match status" value="1"/>
</dbReference>
<comment type="subcellular location">
    <subcellularLocation>
        <location evidence="1">Cell membrane</location>
        <topology evidence="1">Multi-pass membrane protein</topology>
    </subcellularLocation>
</comment>
<evidence type="ECO:0000256" key="6">
    <source>
        <dbReference type="SAM" id="Phobius"/>
    </source>
</evidence>
<feature type="transmembrane region" description="Helical" evidence="6">
    <location>
        <begin position="36"/>
        <end position="54"/>
    </location>
</feature>
<dbReference type="InterPro" id="IPR004633">
    <property type="entry name" value="NaPi_cotrn-rel/YqeW-like"/>
</dbReference>